<evidence type="ECO:0008006" key="4">
    <source>
        <dbReference type="Google" id="ProtNLM"/>
    </source>
</evidence>
<sequence>MGFVNNVKKLQRREISSKRDRAITMSDARERFYNIHLQALLRICIWSFFCVILIPILGKHVV</sequence>
<feature type="transmembrane region" description="Helical" evidence="1">
    <location>
        <begin position="39"/>
        <end position="58"/>
    </location>
</feature>
<name>A0A2P6S964_ROSCH</name>
<dbReference type="Proteomes" id="UP000238479">
    <property type="component" value="Chromosome 1"/>
</dbReference>
<keyword evidence="1" id="KW-0472">Membrane</keyword>
<keyword evidence="1" id="KW-0812">Transmembrane</keyword>
<protein>
    <recommendedName>
        <fullName evidence="4">Transmembrane protein</fullName>
    </recommendedName>
</protein>
<dbReference type="STRING" id="74649.A0A2P6S964"/>
<dbReference type="AlphaFoldDB" id="A0A2P6S964"/>
<dbReference type="Gramene" id="PRQ55196">
    <property type="protein sequence ID" value="PRQ55196"/>
    <property type="gene ID" value="RchiOBHm_Chr1g0321941"/>
</dbReference>
<gene>
    <name evidence="2" type="ORF">RchiOBHm_Chr1g0321941</name>
</gene>
<reference evidence="2 3" key="1">
    <citation type="journal article" date="2018" name="Nat. Genet.">
        <title>The Rosa genome provides new insights in the design of modern roses.</title>
        <authorList>
            <person name="Bendahmane M."/>
        </authorList>
    </citation>
    <scope>NUCLEOTIDE SEQUENCE [LARGE SCALE GENOMIC DNA]</scope>
    <source>
        <strain evidence="3">cv. Old Blush</strain>
    </source>
</reference>
<comment type="caution">
    <text evidence="2">The sequence shown here is derived from an EMBL/GenBank/DDBJ whole genome shotgun (WGS) entry which is preliminary data.</text>
</comment>
<proteinExistence type="predicted"/>
<keyword evidence="1" id="KW-1133">Transmembrane helix</keyword>
<evidence type="ECO:0000313" key="3">
    <source>
        <dbReference type="Proteomes" id="UP000238479"/>
    </source>
</evidence>
<dbReference type="EMBL" id="PDCK01000039">
    <property type="protein sequence ID" value="PRQ55196.1"/>
    <property type="molecule type" value="Genomic_DNA"/>
</dbReference>
<evidence type="ECO:0000313" key="2">
    <source>
        <dbReference type="EMBL" id="PRQ55196.1"/>
    </source>
</evidence>
<accession>A0A2P6S964</accession>
<organism evidence="2 3">
    <name type="scientific">Rosa chinensis</name>
    <name type="common">China rose</name>
    <dbReference type="NCBI Taxonomy" id="74649"/>
    <lineage>
        <taxon>Eukaryota</taxon>
        <taxon>Viridiplantae</taxon>
        <taxon>Streptophyta</taxon>
        <taxon>Embryophyta</taxon>
        <taxon>Tracheophyta</taxon>
        <taxon>Spermatophyta</taxon>
        <taxon>Magnoliopsida</taxon>
        <taxon>eudicotyledons</taxon>
        <taxon>Gunneridae</taxon>
        <taxon>Pentapetalae</taxon>
        <taxon>rosids</taxon>
        <taxon>fabids</taxon>
        <taxon>Rosales</taxon>
        <taxon>Rosaceae</taxon>
        <taxon>Rosoideae</taxon>
        <taxon>Rosoideae incertae sedis</taxon>
        <taxon>Rosa</taxon>
    </lineage>
</organism>
<evidence type="ECO:0000256" key="1">
    <source>
        <dbReference type="SAM" id="Phobius"/>
    </source>
</evidence>
<keyword evidence="3" id="KW-1185">Reference proteome</keyword>